<keyword evidence="3" id="KW-1185">Reference proteome</keyword>
<accession>A0A0B0ID76</accession>
<protein>
    <submittedName>
        <fullName evidence="2">Uncharacterized protein</fullName>
    </submittedName>
</protein>
<reference evidence="2 3" key="1">
    <citation type="submission" date="2014-09" db="EMBL/GenBank/DDBJ databases">
        <title>Genome sequencing and annotation of Bacillus Okhensis strain Kh10-101T.</title>
        <authorList>
            <person name="Prakash J.S."/>
        </authorList>
    </citation>
    <scope>NUCLEOTIDE SEQUENCE [LARGE SCALE GENOMIC DNA]</scope>
    <source>
        <strain evidence="3">Kh10-101T</strain>
    </source>
</reference>
<dbReference type="RefSeq" id="WP_034630883.1">
    <property type="nucleotide sequence ID" value="NZ_JRJU01000021.1"/>
</dbReference>
<keyword evidence="1" id="KW-1133">Transmembrane helix</keyword>
<dbReference type="AlphaFoldDB" id="A0A0B0ID76"/>
<dbReference type="STRING" id="333138.LQ50_16185"/>
<feature type="transmembrane region" description="Helical" evidence="1">
    <location>
        <begin position="123"/>
        <end position="146"/>
    </location>
</feature>
<feature type="transmembrane region" description="Helical" evidence="1">
    <location>
        <begin position="23"/>
        <end position="43"/>
    </location>
</feature>
<sequence length="650" mass="76016">MEIISRFVLHIENFFLLSHFSKIIIQWTLTLLAVYGLVTFLIRNGDKTRASIYVGFTVRFVLLIGLSIEMLHQVNITEITTVFYDRQPSLRQFLHFLFFGYIIVVGFYYICTIKQKKNKGTFYTFDIAVMTLPALQLITSFFVFAIKGEVAVGDVVAFSIIAVIIVSSLYLFFLNYWEFRWITVIPFYLIVGICITLFYMVRRETGIVDLMEVSNLIVFLGLLLTYHFINRSQTQLLEKVKQPFVLMIAILFLVLCNPLYNAADASLSSTEAELRLRYFESTNLIQVEEAKELAMRITNDEQFSFRQPETQDFHNRYWLKSKNYSVDIDGVSGVVMNVHRQTEPEGEILSADEYVARSKQVLEQMGRTLLDDDQIDTTITKEDDRVHVEMMPKYSSGVVLDLWMNTSFTWEKESLIEFHERLNLYPIESLKDVLITTEDIELILQQWYEMLGEEVPTYVVDNVWYGYSNKTIDINLSTLNDHSIHIDGRSGEILYFGGELTNDEKIDFQELETNILNSKNVQIEDWERTRSSNFWEWRKSATNPEEMKLSYVHQFGYTKGDPLFTYSKNIDYYNQPQTKVTVASSKEAYEVVANSLDYTPYASRSRLTYVIDENDDIRVAWLLVIQPYKKAEHRLYLVDIETKEWVSLYE</sequence>
<dbReference type="OrthoDB" id="1955097at2"/>
<organism evidence="2 3">
    <name type="scientific">Halalkalibacter okhensis</name>
    <dbReference type="NCBI Taxonomy" id="333138"/>
    <lineage>
        <taxon>Bacteria</taxon>
        <taxon>Bacillati</taxon>
        <taxon>Bacillota</taxon>
        <taxon>Bacilli</taxon>
        <taxon>Bacillales</taxon>
        <taxon>Bacillaceae</taxon>
        <taxon>Halalkalibacter</taxon>
    </lineage>
</organism>
<dbReference type="eggNOG" id="ENOG50348WX">
    <property type="taxonomic scope" value="Bacteria"/>
</dbReference>
<feature type="transmembrane region" description="Helical" evidence="1">
    <location>
        <begin position="50"/>
        <end position="72"/>
    </location>
</feature>
<feature type="transmembrane region" description="Helical" evidence="1">
    <location>
        <begin position="92"/>
        <end position="111"/>
    </location>
</feature>
<feature type="transmembrane region" description="Helical" evidence="1">
    <location>
        <begin position="213"/>
        <end position="230"/>
    </location>
</feature>
<feature type="transmembrane region" description="Helical" evidence="1">
    <location>
        <begin position="152"/>
        <end position="174"/>
    </location>
</feature>
<dbReference type="EMBL" id="JRJU01000021">
    <property type="protein sequence ID" value="KHF39245.1"/>
    <property type="molecule type" value="Genomic_DNA"/>
</dbReference>
<proteinExistence type="predicted"/>
<evidence type="ECO:0000313" key="3">
    <source>
        <dbReference type="Proteomes" id="UP000030832"/>
    </source>
</evidence>
<name>A0A0B0ID76_9BACI</name>
<gene>
    <name evidence="2" type="ORF">LQ50_16185</name>
</gene>
<keyword evidence="1" id="KW-0812">Transmembrane</keyword>
<evidence type="ECO:0000313" key="2">
    <source>
        <dbReference type="EMBL" id="KHF39245.1"/>
    </source>
</evidence>
<feature type="transmembrane region" description="Helical" evidence="1">
    <location>
        <begin position="242"/>
        <end position="260"/>
    </location>
</feature>
<feature type="transmembrane region" description="Helical" evidence="1">
    <location>
        <begin position="181"/>
        <end position="201"/>
    </location>
</feature>
<evidence type="ECO:0000256" key="1">
    <source>
        <dbReference type="SAM" id="Phobius"/>
    </source>
</evidence>
<comment type="caution">
    <text evidence="2">The sequence shown here is derived from an EMBL/GenBank/DDBJ whole genome shotgun (WGS) entry which is preliminary data.</text>
</comment>
<dbReference type="Proteomes" id="UP000030832">
    <property type="component" value="Unassembled WGS sequence"/>
</dbReference>
<keyword evidence="1" id="KW-0472">Membrane</keyword>